<dbReference type="AlphaFoldDB" id="A0A670JCE0"/>
<dbReference type="FunFam" id="3.40.50.300:FF:000366">
    <property type="entry name" value="GTPase, IMAP family member 2"/>
    <property type="match status" value="1"/>
</dbReference>
<dbReference type="PANTHER" id="PTHR10903">
    <property type="entry name" value="GTPASE, IMAP FAMILY MEMBER-RELATED"/>
    <property type="match status" value="1"/>
</dbReference>
<evidence type="ECO:0000256" key="1">
    <source>
        <dbReference type="ARBA" id="ARBA00008535"/>
    </source>
</evidence>
<accession>A0A670JCE0</accession>
<dbReference type="SUPFAM" id="SSF52540">
    <property type="entry name" value="P-loop containing nucleoside triphosphate hydrolases"/>
    <property type="match status" value="1"/>
</dbReference>
<keyword evidence="2" id="KW-0547">Nucleotide-binding</keyword>
<feature type="domain" description="AIG1-type G" evidence="4">
    <location>
        <begin position="32"/>
        <end position="230"/>
    </location>
</feature>
<dbReference type="InterPro" id="IPR045058">
    <property type="entry name" value="GIMA/IAN/Toc"/>
</dbReference>
<evidence type="ECO:0000313" key="6">
    <source>
        <dbReference type="Proteomes" id="UP000472272"/>
    </source>
</evidence>
<keyword evidence="6" id="KW-1185">Reference proteome</keyword>
<organism evidence="5 6">
    <name type="scientific">Podarcis muralis</name>
    <name type="common">Wall lizard</name>
    <name type="synonym">Lacerta muralis</name>
    <dbReference type="NCBI Taxonomy" id="64176"/>
    <lineage>
        <taxon>Eukaryota</taxon>
        <taxon>Metazoa</taxon>
        <taxon>Chordata</taxon>
        <taxon>Craniata</taxon>
        <taxon>Vertebrata</taxon>
        <taxon>Euteleostomi</taxon>
        <taxon>Lepidosauria</taxon>
        <taxon>Squamata</taxon>
        <taxon>Bifurcata</taxon>
        <taxon>Unidentata</taxon>
        <taxon>Episquamata</taxon>
        <taxon>Laterata</taxon>
        <taxon>Lacertibaenia</taxon>
        <taxon>Lacertidae</taxon>
        <taxon>Podarcis</taxon>
    </lineage>
</organism>
<sequence length="233" mass="25958">LCRLQGEETGAGEPAAARYGKAVRIPQEDKEESEPCIVLLGKAGVGKSATGNTLLGREKFHSAFSAKPTTQNVEKASGEFKGQKFSVIDTPAVSSSESLKQHKREIKKLRKSSPYVLVLVTTVGRFTPEDKKTAKKVKKVFRKKFGKRMLVLFTHKEDLKGESLKDYVEKSENKVKKLVEKCGNCCFALNNKAAGEEKEEASKLLMEKLWEILHRDGSRPCTEKGKEEERGKN</sequence>
<proteinExistence type="inferred from homology"/>
<dbReference type="PANTHER" id="PTHR10903:SF73">
    <property type="entry name" value="GTPASE IMAP FAMILY MEMBER 8"/>
    <property type="match status" value="1"/>
</dbReference>
<dbReference type="InterPro" id="IPR027417">
    <property type="entry name" value="P-loop_NTPase"/>
</dbReference>
<dbReference type="GO" id="GO:0005525">
    <property type="term" value="F:GTP binding"/>
    <property type="evidence" value="ECO:0007669"/>
    <property type="project" value="UniProtKB-KW"/>
</dbReference>
<comment type="similarity">
    <text evidence="1">Belongs to the TRAFAC class TrmE-Era-EngA-EngB-Septin-like GTPase superfamily. AIG1/Toc34/Toc159-like paraseptin GTPase family. IAN subfamily.</text>
</comment>
<dbReference type="GeneTree" id="ENSGT00940000154844"/>
<dbReference type="Ensembl" id="ENSPMRT00000023380.1">
    <property type="protein sequence ID" value="ENSPMRP00000022011.1"/>
    <property type="gene ID" value="ENSPMRG00000014310.1"/>
</dbReference>
<dbReference type="PROSITE" id="PS51720">
    <property type="entry name" value="G_AIG1"/>
    <property type="match status" value="1"/>
</dbReference>
<evidence type="ECO:0000256" key="2">
    <source>
        <dbReference type="ARBA" id="ARBA00022741"/>
    </source>
</evidence>
<reference evidence="5 6" key="1">
    <citation type="journal article" date="2019" name="Proc. Natl. Acad. Sci. U.S.A.">
        <title>Regulatory changes in pterin and carotenoid genes underlie balanced color polymorphisms in the wall lizard.</title>
        <authorList>
            <person name="Andrade P."/>
            <person name="Pinho C."/>
            <person name="Perez I de Lanuza G."/>
            <person name="Afonso S."/>
            <person name="Brejcha J."/>
            <person name="Rubin C.J."/>
            <person name="Wallerman O."/>
            <person name="Pereira P."/>
            <person name="Sabatino S.J."/>
            <person name="Bellati A."/>
            <person name="Pellitteri-Rosa D."/>
            <person name="Bosakova Z."/>
            <person name="Bunikis I."/>
            <person name="Carretero M.A."/>
            <person name="Feiner N."/>
            <person name="Marsik P."/>
            <person name="Pauperio F."/>
            <person name="Salvi D."/>
            <person name="Soler L."/>
            <person name="While G.M."/>
            <person name="Uller T."/>
            <person name="Font E."/>
            <person name="Andersson L."/>
            <person name="Carneiro M."/>
        </authorList>
    </citation>
    <scope>NUCLEOTIDE SEQUENCE</scope>
</reference>
<reference evidence="5" key="2">
    <citation type="submission" date="2025-08" db="UniProtKB">
        <authorList>
            <consortium name="Ensembl"/>
        </authorList>
    </citation>
    <scope>IDENTIFICATION</scope>
</reference>
<evidence type="ECO:0000313" key="5">
    <source>
        <dbReference type="Ensembl" id="ENSPMRP00000022011.1"/>
    </source>
</evidence>
<dbReference type="Gene3D" id="3.40.50.300">
    <property type="entry name" value="P-loop containing nucleotide triphosphate hydrolases"/>
    <property type="match status" value="1"/>
</dbReference>
<evidence type="ECO:0000256" key="3">
    <source>
        <dbReference type="ARBA" id="ARBA00023134"/>
    </source>
</evidence>
<dbReference type="Proteomes" id="UP000472272">
    <property type="component" value="Chromosome 12"/>
</dbReference>
<dbReference type="Pfam" id="PF04548">
    <property type="entry name" value="AIG1"/>
    <property type="match status" value="1"/>
</dbReference>
<keyword evidence="3" id="KW-0342">GTP-binding</keyword>
<dbReference type="OMA" id="CESEACV"/>
<reference evidence="5" key="3">
    <citation type="submission" date="2025-09" db="UniProtKB">
        <authorList>
            <consortium name="Ensembl"/>
        </authorList>
    </citation>
    <scope>IDENTIFICATION</scope>
</reference>
<dbReference type="InterPro" id="IPR006703">
    <property type="entry name" value="G_AIG1"/>
</dbReference>
<evidence type="ECO:0000259" key="4">
    <source>
        <dbReference type="PROSITE" id="PS51720"/>
    </source>
</evidence>
<name>A0A670JCE0_PODMU</name>
<protein>
    <recommendedName>
        <fullName evidence="4">AIG1-type G domain-containing protein</fullName>
    </recommendedName>
</protein>